<dbReference type="Proteomes" id="UP001145742">
    <property type="component" value="Unassembled WGS sequence"/>
</dbReference>
<evidence type="ECO:0000256" key="1">
    <source>
        <dbReference type="SAM" id="MobiDB-lite"/>
    </source>
</evidence>
<accession>A0ABQ9DSC2</accession>
<organism evidence="2 3">
    <name type="scientific">Willisornis vidua</name>
    <name type="common">Xingu scale-backed antbird</name>
    <dbReference type="NCBI Taxonomy" id="1566151"/>
    <lineage>
        <taxon>Eukaryota</taxon>
        <taxon>Metazoa</taxon>
        <taxon>Chordata</taxon>
        <taxon>Craniata</taxon>
        <taxon>Vertebrata</taxon>
        <taxon>Euteleostomi</taxon>
        <taxon>Archelosauria</taxon>
        <taxon>Archosauria</taxon>
        <taxon>Dinosauria</taxon>
        <taxon>Saurischia</taxon>
        <taxon>Theropoda</taxon>
        <taxon>Coelurosauria</taxon>
        <taxon>Aves</taxon>
        <taxon>Neognathae</taxon>
        <taxon>Neoaves</taxon>
        <taxon>Telluraves</taxon>
        <taxon>Australaves</taxon>
        <taxon>Passeriformes</taxon>
        <taxon>Thamnophilidae</taxon>
        <taxon>Willisornis</taxon>
    </lineage>
</organism>
<keyword evidence="3" id="KW-1185">Reference proteome</keyword>
<comment type="caution">
    <text evidence="2">The sequence shown here is derived from an EMBL/GenBank/DDBJ whole genome shotgun (WGS) entry which is preliminary data.</text>
</comment>
<evidence type="ECO:0000313" key="3">
    <source>
        <dbReference type="Proteomes" id="UP001145742"/>
    </source>
</evidence>
<name>A0ABQ9DSC2_9PASS</name>
<dbReference type="EMBL" id="WHWB01032079">
    <property type="protein sequence ID" value="KAJ7427094.1"/>
    <property type="molecule type" value="Genomic_DNA"/>
</dbReference>
<reference evidence="2" key="1">
    <citation type="submission" date="2019-10" db="EMBL/GenBank/DDBJ databases">
        <authorList>
            <person name="Soares A.E.R."/>
            <person name="Aleixo A."/>
            <person name="Schneider P."/>
            <person name="Miyaki C.Y."/>
            <person name="Schneider M.P."/>
            <person name="Mello C."/>
            <person name="Vasconcelos A.T.R."/>
        </authorList>
    </citation>
    <scope>NUCLEOTIDE SEQUENCE</scope>
    <source>
        <tissue evidence="2">Muscle</tissue>
    </source>
</reference>
<feature type="compositionally biased region" description="Gly residues" evidence="1">
    <location>
        <begin position="1"/>
        <end position="16"/>
    </location>
</feature>
<sequence>MPSGSDGGSDGGGGSAGLKAPKHLWRHDQHYPPQLRQHQFLQHQQHSGQPPPASRGRCLAGARVRHRGYSDTERYLYCQAMDRSSYAVETGHRPGLKKSRMSWPSSFQGLRRSNNPSFLNLDFCSRPFTTPLPFSGLTSAPQSSSCGGAQNWTQDLRCSLTNAEYLGVITALVLLATLLLIQARMPLAFLATWTHAGSCSAAVDQQPQIIFWWADFQPLCSMPAVVVTQEQDPGFTLLNLTQLASAPQFSLSRSLCRAFLTLQQINTSAQLGVT</sequence>
<proteinExistence type="predicted"/>
<gene>
    <name evidence="2" type="ORF">WISP_09622</name>
</gene>
<feature type="region of interest" description="Disordered" evidence="1">
    <location>
        <begin position="1"/>
        <end position="20"/>
    </location>
</feature>
<evidence type="ECO:0000313" key="2">
    <source>
        <dbReference type="EMBL" id="KAJ7427094.1"/>
    </source>
</evidence>
<protein>
    <submittedName>
        <fullName evidence="2">Uncharacterized protein</fullName>
    </submittedName>
</protein>